<dbReference type="GO" id="GO:0005509">
    <property type="term" value="F:calcium ion binding"/>
    <property type="evidence" value="ECO:0007669"/>
    <property type="project" value="InterPro"/>
</dbReference>
<dbReference type="PROSITE" id="PS00018">
    <property type="entry name" value="EF_HAND_1"/>
    <property type="match status" value="1"/>
</dbReference>
<evidence type="ECO:0000256" key="2">
    <source>
        <dbReference type="ARBA" id="ARBA00022737"/>
    </source>
</evidence>
<evidence type="ECO:0000313" key="6">
    <source>
        <dbReference type="Proteomes" id="UP000504611"/>
    </source>
</evidence>
<dbReference type="InterPro" id="IPR018247">
    <property type="entry name" value="EF_Hand_1_Ca_BS"/>
</dbReference>
<dbReference type="InterPro" id="IPR051111">
    <property type="entry name" value="Ca-binding_regulatory"/>
</dbReference>
<keyword evidence="6" id="KW-1185">Reference proteome</keyword>
<evidence type="ECO:0000256" key="3">
    <source>
        <dbReference type="ARBA" id="ARBA00022837"/>
    </source>
</evidence>
<dbReference type="KEGG" id="ncc:104959687"/>
<dbReference type="OrthoDB" id="9837699at2759"/>
<dbReference type="AlphaFoldDB" id="A0A6I9PCI1"/>
<sequence length="163" mass="18333">MATFTAHRATTNAKAARTSRQGSGDEAKNREVGQNTILEKTHEFFKMCDIENKGFISRRDMQRLNAELPLSAEELENVFDTLDSDGNGFLTLDEFSSGFSKFLSGQKISVEEGMGEKNTCKSPTEVLYQTQWEESLARPDEDEEEKHFGMLMESLGANSVFEE</sequence>
<evidence type="ECO:0000313" key="7">
    <source>
        <dbReference type="RefSeq" id="XP_010785892.1"/>
    </source>
</evidence>
<feature type="domain" description="EF-hand" evidence="5">
    <location>
        <begin position="70"/>
        <end position="105"/>
    </location>
</feature>
<feature type="region of interest" description="Disordered" evidence="4">
    <location>
        <begin position="1"/>
        <end position="34"/>
    </location>
</feature>
<evidence type="ECO:0000256" key="4">
    <source>
        <dbReference type="SAM" id="MobiDB-lite"/>
    </source>
</evidence>
<evidence type="ECO:0000259" key="5">
    <source>
        <dbReference type="PROSITE" id="PS50222"/>
    </source>
</evidence>
<dbReference type="InterPro" id="IPR011992">
    <property type="entry name" value="EF-hand-dom_pair"/>
</dbReference>
<keyword evidence="3" id="KW-0106">Calcium</keyword>
<name>A0A6I9PCI1_9TELE</name>
<proteinExistence type="predicted"/>
<dbReference type="PANTHER" id="PTHR46311:SF3">
    <property type="entry name" value="CALCIUM-BINDING PROTEIN 8"/>
    <property type="match status" value="1"/>
</dbReference>
<dbReference type="GeneID" id="104959687"/>
<dbReference type="PANTHER" id="PTHR46311">
    <property type="entry name" value="CALCIUM-BINDING PROTEIN 8-RELATED"/>
    <property type="match status" value="1"/>
</dbReference>
<dbReference type="SMART" id="SM00054">
    <property type="entry name" value="EFh"/>
    <property type="match status" value="2"/>
</dbReference>
<dbReference type="PROSITE" id="PS50222">
    <property type="entry name" value="EF_HAND_2"/>
    <property type="match status" value="1"/>
</dbReference>
<feature type="compositionally biased region" description="Polar residues" evidence="4">
    <location>
        <begin position="8"/>
        <end position="22"/>
    </location>
</feature>
<keyword evidence="2" id="KW-0677">Repeat</keyword>
<reference evidence="7" key="1">
    <citation type="submission" date="2025-08" db="UniProtKB">
        <authorList>
            <consortium name="RefSeq"/>
        </authorList>
    </citation>
    <scope>IDENTIFICATION</scope>
    <source>
        <tissue evidence="7">Muscle</tissue>
    </source>
</reference>
<dbReference type="GO" id="GO:0032588">
    <property type="term" value="C:trans-Golgi network membrane"/>
    <property type="evidence" value="ECO:0007669"/>
    <property type="project" value="TreeGrafter"/>
</dbReference>
<dbReference type="Gene3D" id="1.10.238.10">
    <property type="entry name" value="EF-hand"/>
    <property type="match status" value="1"/>
</dbReference>
<dbReference type="RefSeq" id="XP_010785892.1">
    <property type="nucleotide sequence ID" value="XM_010787590.1"/>
</dbReference>
<organism evidence="6 7">
    <name type="scientific">Notothenia coriiceps</name>
    <name type="common">black rockcod</name>
    <dbReference type="NCBI Taxonomy" id="8208"/>
    <lineage>
        <taxon>Eukaryota</taxon>
        <taxon>Metazoa</taxon>
        <taxon>Chordata</taxon>
        <taxon>Craniata</taxon>
        <taxon>Vertebrata</taxon>
        <taxon>Euteleostomi</taxon>
        <taxon>Actinopterygii</taxon>
        <taxon>Neopterygii</taxon>
        <taxon>Teleostei</taxon>
        <taxon>Neoteleostei</taxon>
        <taxon>Acanthomorphata</taxon>
        <taxon>Eupercaria</taxon>
        <taxon>Perciformes</taxon>
        <taxon>Notothenioidei</taxon>
        <taxon>Nototheniidae</taxon>
        <taxon>Notothenia</taxon>
    </lineage>
</organism>
<accession>A0A6I9PCI1</accession>
<dbReference type="Pfam" id="PF13499">
    <property type="entry name" value="EF-hand_7"/>
    <property type="match status" value="1"/>
</dbReference>
<keyword evidence="1" id="KW-0479">Metal-binding</keyword>
<dbReference type="CDD" id="cd00051">
    <property type="entry name" value="EFh"/>
    <property type="match status" value="1"/>
</dbReference>
<dbReference type="SUPFAM" id="SSF47473">
    <property type="entry name" value="EF-hand"/>
    <property type="match status" value="1"/>
</dbReference>
<evidence type="ECO:0000256" key="1">
    <source>
        <dbReference type="ARBA" id="ARBA00022723"/>
    </source>
</evidence>
<protein>
    <submittedName>
        <fullName evidence="7">EF-hand calcium-binding domain-containing protein 4B-like</fullName>
    </submittedName>
</protein>
<dbReference type="InterPro" id="IPR002048">
    <property type="entry name" value="EF_hand_dom"/>
</dbReference>
<dbReference type="Proteomes" id="UP000504611">
    <property type="component" value="Unplaced"/>
</dbReference>
<gene>
    <name evidence="7" type="primary">LOC104959687</name>
</gene>